<dbReference type="PROSITE" id="PS50110">
    <property type="entry name" value="RESPONSE_REGULATORY"/>
    <property type="match status" value="1"/>
</dbReference>
<evidence type="ECO:0000313" key="3">
    <source>
        <dbReference type="EMBL" id="TGL68472.1"/>
    </source>
</evidence>
<evidence type="ECO:0000259" key="2">
    <source>
        <dbReference type="PROSITE" id="PS50110"/>
    </source>
</evidence>
<dbReference type="Gene3D" id="3.40.50.2300">
    <property type="match status" value="1"/>
</dbReference>
<feature type="domain" description="Response regulatory" evidence="2">
    <location>
        <begin position="1"/>
        <end position="60"/>
    </location>
</feature>
<comment type="caution">
    <text evidence="3">The sequence shown here is derived from an EMBL/GenBank/DDBJ whole genome shotgun (WGS) entry which is preliminary data.</text>
</comment>
<name>A0ABY2ML13_9LEPT</name>
<evidence type="ECO:0000313" key="4">
    <source>
        <dbReference type="Proteomes" id="UP000297352"/>
    </source>
</evidence>
<keyword evidence="4" id="KW-1185">Reference proteome</keyword>
<comment type="caution">
    <text evidence="1">Lacks conserved residue(s) required for the propagation of feature annotation.</text>
</comment>
<dbReference type="InterPro" id="IPR001789">
    <property type="entry name" value="Sig_transdc_resp-reg_receiver"/>
</dbReference>
<dbReference type="InterPro" id="IPR011006">
    <property type="entry name" value="CheY-like_superfamily"/>
</dbReference>
<dbReference type="SUPFAM" id="SSF52172">
    <property type="entry name" value="CheY-like"/>
    <property type="match status" value="1"/>
</dbReference>
<accession>A0ABY2ML13</accession>
<dbReference type="Proteomes" id="UP000297352">
    <property type="component" value="Unassembled WGS sequence"/>
</dbReference>
<reference evidence="4" key="1">
    <citation type="journal article" date="2019" name="PLoS Negl. Trop. Dis.">
        <title>Revisiting the worldwide diversity of Leptospira species in the environment.</title>
        <authorList>
            <person name="Vincent A.T."/>
            <person name="Schiettekatte O."/>
            <person name="Bourhy P."/>
            <person name="Veyrier F.J."/>
            <person name="Picardeau M."/>
        </authorList>
    </citation>
    <scope>NUCLEOTIDE SEQUENCE [LARGE SCALE GENOMIC DNA]</scope>
    <source>
        <strain evidence="4">201702449</strain>
    </source>
</reference>
<sequence>MALNLICTSQLGKQWFKLLIALTASAELETREQIKAVGMNYFVSKPFNPNDLLNQLHFWLGT</sequence>
<evidence type="ECO:0000256" key="1">
    <source>
        <dbReference type="PROSITE-ProRule" id="PRU00169"/>
    </source>
</evidence>
<dbReference type="EMBL" id="RQGI01000053">
    <property type="protein sequence ID" value="TGL68472.1"/>
    <property type="molecule type" value="Genomic_DNA"/>
</dbReference>
<gene>
    <name evidence="3" type="ORF">EHQ60_14300</name>
</gene>
<organism evidence="3 4">
    <name type="scientific">Leptospira levettii</name>
    <dbReference type="NCBI Taxonomy" id="2023178"/>
    <lineage>
        <taxon>Bacteria</taxon>
        <taxon>Pseudomonadati</taxon>
        <taxon>Spirochaetota</taxon>
        <taxon>Spirochaetia</taxon>
        <taxon>Leptospirales</taxon>
        <taxon>Leptospiraceae</taxon>
        <taxon>Leptospira</taxon>
    </lineage>
</organism>
<protein>
    <submittedName>
        <fullName evidence="3">Response regulator</fullName>
    </submittedName>
</protein>
<proteinExistence type="predicted"/>